<dbReference type="AlphaFoldDB" id="A0AAV9B8V6"/>
<feature type="transmembrane region" description="Helical" evidence="1">
    <location>
        <begin position="76"/>
        <end position="98"/>
    </location>
</feature>
<feature type="transmembrane region" description="Helical" evidence="1">
    <location>
        <begin position="566"/>
        <end position="583"/>
    </location>
</feature>
<accession>A0AAV9B8V6</accession>
<reference evidence="2" key="1">
    <citation type="journal article" date="2023" name="Nat. Commun.">
        <title>Diploid and tetraploid genomes of Acorus and the evolution of monocots.</title>
        <authorList>
            <person name="Ma L."/>
            <person name="Liu K.W."/>
            <person name="Li Z."/>
            <person name="Hsiao Y.Y."/>
            <person name="Qi Y."/>
            <person name="Fu T."/>
            <person name="Tang G.D."/>
            <person name="Zhang D."/>
            <person name="Sun W.H."/>
            <person name="Liu D.K."/>
            <person name="Li Y."/>
            <person name="Chen G.Z."/>
            <person name="Liu X.D."/>
            <person name="Liao X.Y."/>
            <person name="Jiang Y.T."/>
            <person name="Yu X."/>
            <person name="Hao Y."/>
            <person name="Huang J."/>
            <person name="Zhao X.W."/>
            <person name="Ke S."/>
            <person name="Chen Y.Y."/>
            <person name="Wu W.L."/>
            <person name="Hsu J.L."/>
            <person name="Lin Y.F."/>
            <person name="Huang M.D."/>
            <person name="Li C.Y."/>
            <person name="Huang L."/>
            <person name="Wang Z.W."/>
            <person name="Zhao X."/>
            <person name="Zhong W.Y."/>
            <person name="Peng D.H."/>
            <person name="Ahmad S."/>
            <person name="Lan S."/>
            <person name="Zhang J.S."/>
            <person name="Tsai W.C."/>
            <person name="Van de Peer Y."/>
            <person name="Liu Z.J."/>
        </authorList>
    </citation>
    <scope>NUCLEOTIDE SEQUENCE</scope>
    <source>
        <strain evidence="2">SCP</strain>
    </source>
</reference>
<evidence type="ECO:0000313" key="2">
    <source>
        <dbReference type="EMBL" id="KAK1272877.1"/>
    </source>
</evidence>
<dbReference type="EMBL" id="JAUJYN010000004">
    <property type="protein sequence ID" value="KAK1272877.1"/>
    <property type="molecule type" value="Genomic_DNA"/>
</dbReference>
<organism evidence="2 3">
    <name type="scientific">Acorus gramineus</name>
    <name type="common">Dwarf sweet flag</name>
    <dbReference type="NCBI Taxonomy" id="55184"/>
    <lineage>
        <taxon>Eukaryota</taxon>
        <taxon>Viridiplantae</taxon>
        <taxon>Streptophyta</taxon>
        <taxon>Embryophyta</taxon>
        <taxon>Tracheophyta</taxon>
        <taxon>Spermatophyta</taxon>
        <taxon>Magnoliopsida</taxon>
        <taxon>Liliopsida</taxon>
        <taxon>Acoraceae</taxon>
        <taxon>Acorus</taxon>
    </lineage>
</organism>
<protein>
    <submittedName>
        <fullName evidence="2">UPF0481 protein</fullName>
    </submittedName>
</protein>
<evidence type="ECO:0000313" key="3">
    <source>
        <dbReference type="Proteomes" id="UP001179952"/>
    </source>
</evidence>
<dbReference type="Proteomes" id="UP001179952">
    <property type="component" value="Unassembled WGS sequence"/>
</dbReference>
<comment type="caution">
    <text evidence="2">The sequence shown here is derived from an EMBL/GenBank/DDBJ whole genome shotgun (WGS) entry which is preliminary data.</text>
</comment>
<keyword evidence="3" id="KW-1185">Reference proteome</keyword>
<keyword evidence="1" id="KW-1133">Transmembrane helix</keyword>
<keyword evidence="1" id="KW-0812">Transmembrane</keyword>
<reference evidence="2" key="2">
    <citation type="submission" date="2023-06" db="EMBL/GenBank/DDBJ databases">
        <authorList>
            <person name="Ma L."/>
            <person name="Liu K.-W."/>
            <person name="Li Z."/>
            <person name="Hsiao Y.-Y."/>
            <person name="Qi Y."/>
            <person name="Fu T."/>
            <person name="Tang G."/>
            <person name="Zhang D."/>
            <person name="Sun W.-H."/>
            <person name="Liu D.-K."/>
            <person name="Li Y."/>
            <person name="Chen G.-Z."/>
            <person name="Liu X.-D."/>
            <person name="Liao X.-Y."/>
            <person name="Jiang Y.-T."/>
            <person name="Yu X."/>
            <person name="Hao Y."/>
            <person name="Huang J."/>
            <person name="Zhao X.-W."/>
            <person name="Ke S."/>
            <person name="Chen Y.-Y."/>
            <person name="Wu W.-L."/>
            <person name="Hsu J.-L."/>
            <person name="Lin Y.-F."/>
            <person name="Huang M.-D."/>
            <person name="Li C.-Y."/>
            <person name="Huang L."/>
            <person name="Wang Z.-W."/>
            <person name="Zhao X."/>
            <person name="Zhong W.-Y."/>
            <person name="Peng D.-H."/>
            <person name="Ahmad S."/>
            <person name="Lan S."/>
            <person name="Zhang J.-S."/>
            <person name="Tsai W.-C."/>
            <person name="Van De Peer Y."/>
            <person name="Liu Z.-J."/>
        </authorList>
    </citation>
    <scope>NUCLEOTIDE SEQUENCE</scope>
    <source>
        <strain evidence="2">SCP</strain>
        <tissue evidence="2">Leaves</tissue>
    </source>
</reference>
<gene>
    <name evidence="2" type="ORF">QJS04_geneDACA007804</name>
</gene>
<dbReference type="PANTHER" id="PTHR31170">
    <property type="entry name" value="BNAC04G53230D PROTEIN"/>
    <property type="match status" value="1"/>
</dbReference>
<keyword evidence="1" id="KW-0472">Membrane</keyword>
<sequence>MEFMIRTPGNVKAPQSPGVLRKEKSNEVKVARLFNELCTEVFVNNSMSYLNDLFFKVNEHCVWKWNKWRALLARNYFSNPWSIISLSAAILVIALTLLQTYTSSIFTVPHNLRSRDLDAYEPRVVSIGPYHRGKTNLQTMEKHKWRMARRLLSRCHDNKLEECLEKMMALESRVRSCYSERIEMGSTEFAEMMFLDGCFILGVLILEKAEVEHRLLKSMQGEAVVGSGFFRVQSSLKRSMMDTNIEVNKEELEKIFREMMEGIKQVDWVWGARKGEEEQERGEIQNLLYVLELVSIDLLKLENQIPFFIVEALFDLLLPPEGKNTPLCELATHLLNKIDQSQYYVRIENPKFHHLLHLFHILLVPDPRKSKPPTPPWLARLNKQPASQGAKNILPCFRQDSERKQELPWPSGTGWMLSATEQKEAGIVFKQKRQGSFIDVTFNNGVMEIPVLCIYENTFPIFRNLIAFEQCYPKTGNHITYYAVFMESMIKTPGDVKALLSEGILRIGKSNEVGVARLFNELCTEVFVNNSMSYLNELFYKVNEHCGSKWNKWRAVLARNYFNNPWSIISLAAAILVIVLTFLQTYTSLYSYAHHEL</sequence>
<dbReference type="PANTHER" id="PTHR31170:SF25">
    <property type="entry name" value="BNAA09G04570D PROTEIN"/>
    <property type="match status" value="1"/>
</dbReference>
<dbReference type="Pfam" id="PF03140">
    <property type="entry name" value="DUF247"/>
    <property type="match status" value="2"/>
</dbReference>
<dbReference type="InterPro" id="IPR004158">
    <property type="entry name" value="DUF247_pln"/>
</dbReference>
<name>A0AAV9B8V6_ACOGR</name>
<evidence type="ECO:0000256" key="1">
    <source>
        <dbReference type="SAM" id="Phobius"/>
    </source>
</evidence>
<proteinExistence type="predicted"/>